<dbReference type="EMBL" id="JACEIK010007605">
    <property type="protein sequence ID" value="MCE3050464.1"/>
    <property type="molecule type" value="Genomic_DNA"/>
</dbReference>
<accession>A0ABS8WMU9</accession>
<keyword evidence="2" id="KW-1185">Reference proteome</keyword>
<comment type="caution">
    <text evidence="1">The sequence shown here is derived from an EMBL/GenBank/DDBJ whole genome shotgun (WGS) entry which is preliminary data.</text>
</comment>
<organism evidence="1 2">
    <name type="scientific">Datura stramonium</name>
    <name type="common">Jimsonweed</name>
    <name type="synonym">Common thornapple</name>
    <dbReference type="NCBI Taxonomy" id="4076"/>
    <lineage>
        <taxon>Eukaryota</taxon>
        <taxon>Viridiplantae</taxon>
        <taxon>Streptophyta</taxon>
        <taxon>Embryophyta</taxon>
        <taxon>Tracheophyta</taxon>
        <taxon>Spermatophyta</taxon>
        <taxon>Magnoliopsida</taxon>
        <taxon>eudicotyledons</taxon>
        <taxon>Gunneridae</taxon>
        <taxon>Pentapetalae</taxon>
        <taxon>asterids</taxon>
        <taxon>lamiids</taxon>
        <taxon>Solanales</taxon>
        <taxon>Solanaceae</taxon>
        <taxon>Solanoideae</taxon>
        <taxon>Datureae</taxon>
        <taxon>Datura</taxon>
    </lineage>
</organism>
<dbReference type="Proteomes" id="UP000823775">
    <property type="component" value="Unassembled WGS sequence"/>
</dbReference>
<sequence>MVHGELSHPVYSATTSPTIEELDGVAFHAVEIMQAMKISAQNRPRVKSDGIIDPIQLKHQNNTFGLRYEPTLRRACNMQSETKVFVPEQISALAQGITPDTDECIR</sequence>
<evidence type="ECO:0000313" key="1">
    <source>
        <dbReference type="EMBL" id="MCE3050464.1"/>
    </source>
</evidence>
<gene>
    <name evidence="1" type="ORF">HAX54_047281</name>
</gene>
<proteinExistence type="predicted"/>
<protein>
    <submittedName>
        <fullName evidence="1">Uncharacterized protein</fullName>
    </submittedName>
</protein>
<name>A0ABS8WMU9_DATST</name>
<reference evidence="1 2" key="1">
    <citation type="journal article" date="2021" name="BMC Genomics">
        <title>Datura genome reveals duplications of psychoactive alkaloid biosynthetic genes and high mutation rate following tissue culture.</title>
        <authorList>
            <person name="Rajewski A."/>
            <person name="Carter-House D."/>
            <person name="Stajich J."/>
            <person name="Litt A."/>
        </authorList>
    </citation>
    <scope>NUCLEOTIDE SEQUENCE [LARGE SCALE GENOMIC DNA]</scope>
    <source>
        <strain evidence="1">AR-01</strain>
    </source>
</reference>
<evidence type="ECO:0000313" key="2">
    <source>
        <dbReference type="Proteomes" id="UP000823775"/>
    </source>
</evidence>